<dbReference type="GO" id="GO:0005930">
    <property type="term" value="C:axoneme"/>
    <property type="evidence" value="ECO:0007669"/>
    <property type="project" value="UniProtKB-SubCell"/>
</dbReference>
<evidence type="ECO:0000256" key="9">
    <source>
        <dbReference type="ARBA" id="ARBA00045321"/>
    </source>
</evidence>
<dbReference type="InterPro" id="IPR021897">
    <property type="entry name" value="FAP206"/>
</dbReference>
<protein>
    <recommendedName>
        <fullName evidence="3">Cilia- and flagella-associated protein 206</fullName>
    </recommendedName>
</protein>
<keyword evidence="8" id="KW-0966">Cell projection</keyword>
<dbReference type="RefSeq" id="XP_011496909.1">
    <property type="nucleotide sequence ID" value="XM_011498607.1"/>
</dbReference>
<sequence length="604" mass="69977">MDTSLYNFIQEITNDCKKRNINVSEEFVAFLLSLISLNSTYQVDDHKDETNSEKKIRAAVIEKLLDQSGPSLLTLKTQFHFAKHYIDRDSIIKKHRDRLIYKTAPLVKEICDVNKLDNTKEMEVLYQKMLVVITLLSGLGNPTLPVVLREVAIALQSVLQPSELPRYVTLSKPAKEEQLMELVFIVAGIRLFNRDCQRGGSDIDDLPSILQAGVNRTHSSIIQLLEMLMGKVYKFTAAIEAAIHNRVEFENDLELKDIMWSIEMLLASRQLEIYVRKLLADLQLCNEEIRCLICGFKNRLIQLHEMVKYRTAIPTAQVYPQFKDLANIWLKLQDEVITLSYINEMLWKLQCFFPKIVDTHHRTILNKLLNKVQVVSDAERMEKTMGKLIVDCGNCSLAYPSHNNNFSQMNLQFLGFCIWSFVVGNGALIPGNPNIGVAEWRGKWFAFCSIEAARQFGEYPDRFLQTALDIVKMHEEYIHFFQLYKDIQTMNREERLSAEYFPFKISQNQEVQTETHVFPAFIDINYSSSLWVHRQRALQFANICQCMTRSTQTIKSHFRTDIYLQTLMPKEKEVQTPKESGTNPKKLNKCIFGLRSKNNVQFIN</sequence>
<dbReference type="Pfam" id="PF12018">
    <property type="entry name" value="FAP206"/>
    <property type="match status" value="1"/>
</dbReference>
<gene>
    <name evidence="11" type="primary">LOC105361434</name>
</gene>
<dbReference type="GO" id="GO:0003356">
    <property type="term" value="P:regulation of cilium beat frequency"/>
    <property type="evidence" value="ECO:0007669"/>
    <property type="project" value="TreeGrafter"/>
</dbReference>
<evidence type="ECO:0000256" key="5">
    <source>
        <dbReference type="ARBA" id="ARBA00022794"/>
    </source>
</evidence>
<keyword evidence="6" id="KW-0969">Cilium</keyword>
<evidence type="ECO:0000256" key="7">
    <source>
        <dbReference type="ARBA" id="ARBA00023212"/>
    </source>
</evidence>
<reference evidence="11" key="1">
    <citation type="submission" date="2025-08" db="UniProtKB">
        <authorList>
            <consortium name="RefSeq"/>
        </authorList>
    </citation>
    <scope>IDENTIFICATION</scope>
</reference>
<comment type="similarity">
    <text evidence="2">Belongs to the CFAP206 family.</text>
</comment>
<name>A0AAJ6YF33_9HYME</name>
<dbReference type="KEGG" id="csol:105361434"/>
<keyword evidence="7" id="KW-0206">Cytoskeleton</keyword>
<keyword evidence="5" id="KW-0970">Cilium biogenesis/degradation</keyword>
<evidence type="ECO:0000256" key="4">
    <source>
        <dbReference type="ARBA" id="ARBA00022490"/>
    </source>
</evidence>
<evidence type="ECO:0000256" key="2">
    <source>
        <dbReference type="ARBA" id="ARBA00010500"/>
    </source>
</evidence>
<comment type="subcellular location">
    <subcellularLocation>
        <location evidence="1">Cytoplasm</location>
        <location evidence="1">Cytoskeleton</location>
        <location evidence="1">Cilium axoneme</location>
    </subcellularLocation>
</comment>
<evidence type="ECO:0000256" key="6">
    <source>
        <dbReference type="ARBA" id="ARBA00023069"/>
    </source>
</evidence>
<dbReference type="Proteomes" id="UP000695007">
    <property type="component" value="Unplaced"/>
</dbReference>
<dbReference type="GeneID" id="105361434"/>
<evidence type="ECO:0000313" key="11">
    <source>
        <dbReference type="RefSeq" id="XP_011496909.1"/>
    </source>
</evidence>
<organism evidence="10 11">
    <name type="scientific">Ceratosolen solmsi marchali</name>
    <dbReference type="NCBI Taxonomy" id="326594"/>
    <lineage>
        <taxon>Eukaryota</taxon>
        <taxon>Metazoa</taxon>
        <taxon>Ecdysozoa</taxon>
        <taxon>Arthropoda</taxon>
        <taxon>Hexapoda</taxon>
        <taxon>Insecta</taxon>
        <taxon>Pterygota</taxon>
        <taxon>Neoptera</taxon>
        <taxon>Endopterygota</taxon>
        <taxon>Hymenoptera</taxon>
        <taxon>Apocrita</taxon>
        <taxon>Proctotrupomorpha</taxon>
        <taxon>Chalcidoidea</taxon>
        <taxon>Agaonidae</taxon>
        <taxon>Agaoninae</taxon>
        <taxon>Ceratosolen</taxon>
    </lineage>
</organism>
<dbReference type="GO" id="GO:0030030">
    <property type="term" value="P:cell projection organization"/>
    <property type="evidence" value="ECO:0007669"/>
    <property type="project" value="UniProtKB-KW"/>
</dbReference>
<dbReference type="GO" id="GO:0036064">
    <property type="term" value="C:ciliary basal body"/>
    <property type="evidence" value="ECO:0007669"/>
    <property type="project" value="TreeGrafter"/>
</dbReference>
<dbReference type="AlphaFoldDB" id="A0AAJ6YF33"/>
<accession>A0AAJ6YF33</accession>
<keyword evidence="4" id="KW-0963">Cytoplasm</keyword>
<evidence type="ECO:0000256" key="8">
    <source>
        <dbReference type="ARBA" id="ARBA00023273"/>
    </source>
</evidence>
<keyword evidence="10" id="KW-1185">Reference proteome</keyword>
<evidence type="ECO:0000256" key="1">
    <source>
        <dbReference type="ARBA" id="ARBA00004430"/>
    </source>
</evidence>
<comment type="function">
    <text evidence="9">Essential for sperm motility and is involved in the regulation of the beating frequency of motile cilia on the epithelial cells of the respiratory tract. Required for the establishment of radial spokes in sperm flagella.</text>
</comment>
<proteinExistence type="inferred from homology"/>
<evidence type="ECO:0000256" key="3">
    <source>
        <dbReference type="ARBA" id="ARBA00021602"/>
    </source>
</evidence>
<dbReference type="PANTHER" id="PTHR21442">
    <property type="entry name" value="CILIA- AND FLAGELLA-ASSOCIATED PROTEIN 206"/>
    <property type="match status" value="1"/>
</dbReference>
<evidence type="ECO:0000313" key="10">
    <source>
        <dbReference type="Proteomes" id="UP000695007"/>
    </source>
</evidence>
<dbReference type="PANTHER" id="PTHR21442:SF0">
    <property type="entry name" value="CILIA- AND FLAGELLA-ASSOCIATED PROTEIN 206"/>
    <property type="match status" value="1"/>
</dbReference>